<dbReference type="Proteomes" id="UP000027997">
    <property type="component" value="Unassembled WGS sequence"/>
</dbReference>
<evidence type="ECO:0000313" key="3">
    <source>
        <dbReference type="EMBL" id="KEI70068.1"/>
    </source>
</evidence>
<organism evidence="3 4">
    <name type="scientific">Endozoicomonas elysicola</name>
    <dbReference type="NCBI Taxonomy" id="305900"/>
    <lineage>
        <taxon>Bacteria</taxon>
        <taxon>Pseudomonadati</taxon>
        <taxon>Pseudomonadota</taxon>
        <taxon>Gammaproteobacteria</taxon>
        <taxon>Oceanospirillales</taxon>
        <taxon>Endozoicomonadaceae</taxon>
        <taxon>Endozoicomonas</taxon>
    </lineage>
</organism>
<evidence type="ECO:0000256" key="1">
    <source>
        <dbReference type="SAM" id="MobiDB-lite"/>
    </source>
</evidence>
<keyword evidence="4" id="KW-1185">Reference proteome</keyword>
<evidence type="ECO:0000256" key="2">
    <source>
        <dbReference type="SAM" id="Phobius"/>
    </source>
</evidence>
<proteinExistence type="predicted"/>
<dbReference type="AlphaFoldDB" id="A0A081K7E2"/>
<dbReference type="RefSeq" id="WP_020584193.1">
    <property type="nucleotide sequence ID" value="NZ_JOJP01000001.1"/>
</dbReference>
<keyword evidence="2" id="KW-1133">Transmembrane helix</keyword>
<reference evidence="3 4" key="1">
    <citation type="submission" date="2014-06" db="EMBL/GenBank/DDBJ databases">
        <title>Whole Genome Sequences of Three Symbiotic Endozoicomonas Bacteria.</title>
        <authorList>
            <person name="Neave M.J."/>
            <person name="Apprill A."/>
            <person name="Voolstra C.R."/>
        </authorList>
    </citation>
    <scope>NUCLEOTIDE SEQUENCE [LARGE SCALE GENOMIC DNA]</scope>
    <source>
        <strain evidence="3 4">DSM 22380</strain>
    </source>
</reference>
<sequence>MLYACFKSWFKKSIFIMLPAISCMAGTAYGWFNFTDPDPVTVDWKNENIEQEMTFKLRSCFGLGSLSCNWVNTPQVYYLSATNFNLSYQGSRGEDLKTRVIAEAIFEQGTQREDLIGGQKMFDPGISDRVDAKMTFKVYNSELYDALPGIYQATVKLQGGENDGFIGDQDTTEFELKINIPERLKISGLEAISPISLNSDGTTEVSSGWKQFCVFSQGGSEFQLRAYGHNDPSRFILLQNENIPEIPYSLVMKSSEGEEKPITPNANEGSSPYRWKGSTNPDCADGKYMYLQVNVDKTSAAAGVYSDVVTIVVEPPVN</sequence>
<keyword evidence="2" id="KW-0812">Transmembrane</keyword>
<feature type="transmembrane region" description="Helical" evidence="2">
    <location>
        <begin position="12"/>
        <end position="32"/>
    </location>
</feature>
<accession>A0A081K7E2</accession>
<name>A0A081K7E2_9GAMM</name>
<evidence type="ECO:0008006" key="5">
    <source>
        <dbReference type="Google" id="ProtNLM"/>
    </source>
</evidence>
<keyword evidence="2" id="KW-0472">Membrane</keyword>
<gene>
    <name evidence="3" type="ORF">GV64_04300</name>
</gene>
<feature type="region of interest" description="Disordered" evidence="1">
    <location>
        <begin position="257"/>
        <end position="276"/>
    </location>
</feature>
<dbReference type="EMBL" id="JOJP01000001">
    <property type="protein sequence ID" value="KEI70068.1"/>
    <property type="molecule type" value="Genomic_DNA"/>
</dbReference>
<dbReference type="STRING" id="305900.GV64_04300"/>
<evidence type="ECO:0000313" key="4">
    <source>
        <dbReference type="Proteomes" id="UP000027997"/>
    </source>
</evidence>
<comment type="caution">
    <text evidence="3">The sequence shown here is derived from an EMBL/GenBank/DDBJ whole genome shotgun (WGS) entry which is preliminary data.</text>
</comment>
<protein>
    <recommendedName>
        <fullName evidence="5">Spore coat protein U domain-containing protein</fullName>
    </recommendedName>
</protein>